<feature type="domain" description="Phytocyanin" evidence="4">
    <location>
        <begin position="1"/>
        <end position="69"/>
    </location>
</feature>
<dbReference type="EMBL" id="QGKY02002305">
    <property type="protein sequence ID" value="KAF2534813.1"/>
    <property type="molecule type" value="Genomic_DNA"/>
</dbReference>
<dbReference type="Pfam" id="PF02298">
    <property type="entry name" value="Cu_bind_like"/>
    <property type="match status" value="2"/>
</dbReference>
<feature type="domain" description="Phytocyanin" evidence="4">
    <location>
        <begin position="86"/>
        <end position="189"/>
    </location>
</feature>
<proteinExistence type="predicted"/>
<dbReference type="Gene3D" id="3.10.450.10">
    <property type="match status" value="1"/>
</dbReference>
<organism evidence="5">
    <name type="scientific">Brassica cretica</name>
    <name type="common">Mustard</name>
    <dbReference type="NCBI Taxonomy" id="69181"/>
    <lineage>
        <taxon>Eukaryota</taxon>
        <taxon>Viridiplantae</taxon>
        <taxon>Streptophyta</taxon>
        <taxon>Embryophyta</taxon>
        <taxon>Tracheophyta</taxon>
        <taxon>Spermatophyta</taxon>
        <taxon>Magnoliopsida</taxon>
        <taxon>eudicotyledons</taxon>
        <taxon>Gunneridae</taxon>
        <taxon>Pentapetalae</taxon>
        <taxon>rosids</taxon>
        <taxon>malvids</taxon>
        <taxon>Brassicales</taxon>
        <taxon>Brassicaceae</taxon>
        <taxon>Brassiceae</taxon>
        <taxon>Brassica</taxon>
    </lineage>
</organism>
<name>A0A8S9FLN7_BRACR</name>
<dbReference type="PANTHER" id="PTHR33021:SF312">
    <property type="entry name" value="PHYTOCYANIN DOMAIN-CONTAINING PROTEIN"/>
    <property type="match status" value="1"/>
</dbReference>
<dbReference type="PROSITE" id="PS51485">
    <property type="entry name" value="PHYTOCYANIN"/>
    <property type="match status" value="2"/>
</dbReference>
<dbReference type="GO" id="GO:0005886">
    <property type="term" value="C:plasma membrane"/>
    <property type="evidence" value="ECO:0007669"/>
    <property type="project" value="TreeGrafter"/>
</dbReference>
<accession>A0A8S9FLN7</accession>
<dbReference type="FunFam" id="2.60.40.420:FF:000034">
    <property type="entry name" value="Cupredoxin superfamily protein"/>
    <property type="match status" value="1"/>
</dbReference>
<dbReference type="InterPro" id="IPR008972">
    <property type="entry name" value="Cupredoxin"/>
</dbReference>
<keyword evidence="3" id="KW-0812">Transmembrane</keyword>
<evidence type="ECO:0000313" key="5">
    <source>
        <dbReference type="EMBL" id="KAF2534813.1"/>
    </source>
</evidence>
<evidence type="ECO:0000256" key="2">
    <source>
        <dbReference type="ARBA" id="ARBA00023180"/>
    </source>
</evidence>
<keyword evidence="2" id="KW-0325">Glycoprotein</keyword>
<dbReference type="GO" id="GO:0009055">
    <property type="term" value="F:electron transfer activity"/>
    <property type="evidence" value="ECO:0007669"/>
    <property type="project" value="InterPro"/>
</dbReference>
<dbReference type="Gene3D" id="2.60.40.420">
    <property type="entry name" value="Cupredoxins - blue copper proteins"/>
    <property type="match status" value="2"/>
</dbReference>
<dbReference type="InterPro" id="IPR003245">
    <property type="entry name" value="Phytocyanin_dom"/>
</dbReference>
<dbReference type="PANTHER" id="PTHR33021">
    <property type="entry name" value="BLUE COPPER PROTEIN"/>
    <property type="match status" value="1"/>
</dbReference>
<reference evidence="5" key="1">
    <citation type="submission" date="2019-12" db="EMBL/GenBank/DDBJ databases">
        <title>Genome sequencing and annotation of Brassica cretica.</title>
        <authorList>
            <person name="Studholme D.J."/>
            <person name="Sarris P.F."/>
        </authorList>
    </citation>
    <scope>NUCLEOTIDE SEQUENCE</scope>
    <source>
        <strain evidence="5">PFS-102/07</strain>
        <tissue evidence="5">Leaf</tissue>
    </source>
</reference>
<dbReference type="InterPro" id="IPR039391">
    <property type="entry name" value="Phytocyanin-like"/>
</dbReference>
<comment type="caution">
    <text evidence="5">The sequence shown here is derived from an EMBL/GenBank/DDBJ whole genome shotgun (WGS) entry which is preliminary data.</text>
</comment>
<protein>
    <recommendedName>
        <fullName evidence="4">Phytocyanin domain-containing protein</fullName>
    </recommendedName>
</protein>
<evidence type="ECO:0000256" key="3">
    <source>
        <dbReference type="SAM" id="Phobius"/>
    </source>
</evidence>
<sequence length="355" mass="40984">MFEYDGNVNDVTQVSSRLEYQFCNSLSPKAVYNTGHDVVTLTEPGYHFFITSNHSQCVAGQKLVVFVVHDHPMIPPPPGKILPFGKDYKVGDSNEWRVPEESDFYSKWSEEKQFHVGDNLLFYYNDQVDDVLEINSDLEFKSCDTTSPVAVHNAGQDLIRLTKPGIRYFITSKIGHCEAGLKLRVVTSQDDPYYEKTETLSDIIRYLPYQILHLTIIAIVVTFMLVIHKFVLLDMSELDNKGFYMDLDKFDYKFAPVKFEWGLKFDVKLSNKDLMDLLIKTAIEAKNEDYGTQLEFVEYVSANVTAAQGFCFYITLWAKDLSSPNPEPKLYQTLVRKFRDELHVHEFKLKPSQQE</sequence>
<evidence type="ECO:0000256" key="1">
    <source>
        <dbReference type="ARBA" id="ARBA00023157"/>
    </source>
</evidence>
<gene>
    <name evidence="5" type="ORF">F2Q70_00031604</name>
</gene>
<evidence type="ECO:0000259" key="4">
    <source>
        <dbReference type="PROSITE" id="PS51485"/>
    </source>
</evidence>
<keyword evidence="1" id="KW-1015">Disulfide bond</keyword>
<keyword evidence="3" id="KW-0472">Membrane</keyword>
<feature type="transmembrane region" description="Helical" evidence="3">
    <location>
        <begin position="211"/>
        <end position="232"/>
    </location>
</feature>
<dbReference type="SUPFAM" id="SSF49503">
    <property type="entry name" value="Cupredoxins"/>
    <property type="match status" value="2"/>
</dbReference>
<dbReference type="AlphaFoldDB" id="A0A8S9FLN7"/>
<keyword evidence="3" id="KW-1133">Transmembrane helix</keyword>